<dbReference type="InterPro" id="IPR020103">
    <property type="entry name" value="PsdUridine_synth_cat_dom_sf"/>
</dbReference>
<evidence type="ECO:0000256" key="2">
    <source>
        <dbReference type="ARBA" id="ARBA00023235"/>
    </source>
</evidence>
<sequence length="598" mass="63806">MERLQKILAHAGIGSRRACEDVIRQGRVTVDGKVVKELGTKVDARQAKIAVDGQLIHLERMVYYAVSKPKGYVSTNNDPAGRPRVIDILPEIPQRVYTVGRLDEMSTGLILLTNDGELANKLAHPKFGVEKLYRVIVAGTPDREALDKLVEGVWLAEGKVRARRVRVVGKKGQATILEMVLAEGKNREVRRMLAQLGHKVMSLTRIAVGPITLKGLAFGEYRPLSQNEVEMLHRIASGQTVAPTRFQSSRRPQPSPGRGRPSDASEPPRDRDRDSADFNAGGYGSRPPQGRREGPPSSGGPRRSPSYSQGPRDQAGGPRRPPLGSGSRRPESGGGYGSRPPRPDGPPPSQRGPFSGTGRPAYGASGSRPPRPDGPPPSQRRSESGSGRPAYGDSGSRPPRPDGPPPSQRGSFSGTGRPAYGDSGSRPPRPDGPPPSQRGPFSGTGRPAYGASSSGSRGPRQDGPLPQRRSSSDSGRPDSGSYDSRPPRPDGPPPSQRRSESGSGRPAYGAGSGPRPPRPGGGPPSSQRRPTGGGAPKKTVRSKPPSTEPPPRRIIGMEGVPKREGPPQPRDKPHIIKRRPPRSALGPRQPRPKLPGDE</sequence>
<feature type="compositionally biased region" description="Low complexity" evidence="5">
    <location>
        <begin position="247"/>
        <end position="259"/>
    </location>
</feature>
<dbReference type="SUPFAM" id="SSF55120">
    <property type="entry name" value="Pseudouridine synthase"/>
    <property type="match status" value="1"/>
</dbReference>
<dbReference type="RefSeq" id="WP_406699300.1">
    <property type="nucleotide sequence ID" value="NZ_CP155447.1"/>
</dbReference>
<dbReference type="InterPro" id="IPR006145">
    <property type="entry name" value="PsdUridine_synth_RsuA/RluA"/>
</dbReference>
<dbReference type="EC" id="5.4.99.-" evidence="4"/>
<feature type="domain" description="RNA-binding S4" evidence="6">
    <location>
        <begin position="2"/>
        <end position="66"/>
    </location>
</feature>
<dbReference type="InterPro" id="IPR000748">
    <property type="entry name" value="PsdUridine_synth_RsuA/RluB/E/F"/>
</dbReference>
<dbReference type="GO" id="GO:0003723">
    <property type="term" value="F:RNA binding"/>
    <property type="evidence" value="ECO:0007669"/>
    <property type="project" value="UniProtKB-KW"/>
</dbReference>
<dbReference type="Gene3D" id="3.10.290.10">
    <property type="entry name" value="RNA-binding S4 domain"/>
    <property type="match status" value="1"/>
</dbReference>
<evidence type="ECO:0000256" key="3">
    <source>
        <dbReference type="PROSITE-ProRule" id="PRU00182"/>
    </source>
</evidence>
<dbReference type="Gene3D" id="3.30.70.580">
    <property type="entry name" value="Pseudouridine synthase I, catalytic domain, N-terminal subdomain"/>
    <property type="match status" value="1"/>
</dbReference>
<dbReference type="CDD" id="cd02870">
    <property type="entry name" value="PseudoU_synth_RsuA_like"/>
    <property type="match status" value="1"/>
</dbReference>
<evidence type="ECO:0000256" key="4">
    <source>
        <dbReference type="RuleBase" id="RU003887"/>
    </source>
</evidence>
<feature type="compositionally biased region" description="Basic and acidic residues" evidence="5">
    <location>
        <begin position="560"/>
        <end position="574"/>
    </location>
</feature>
<dbReference type="FunFam" id="3.10.290.10:FF:000003">
    <property type="entry name" value="Pseudouridine synthase"/>
    <property type="match status" value="1"/>
</dbReference>
<dbReference type="GO" id="GO:0120159">
    <property type="term" value="F:rRNA pseudouridine synthase activity"/>
    <property type="evidence" value="ECO:0007669"/>
    <property type="project" value="UniProtKB-ARBA"/>
</dbReference>
<dbReference type="PROSITE" id="PS01149">
    <property type="entry name" value="PSI_RSU"/>
    <property type="match status" value="1"/>
</dbReference>
<dbReference type="InterPro" id="IPR020094">
    <property type="entry name" value="TruA/RsuA/RluB/E/F_N"/>
</dbReference>
<dbReference type="PANTHER" id="PTHR47683:SF2">
    <property type="entry name" value="RNA-BINDING S4 DOMAIN-CONTAINING PROTEIN"/>
    <property type="match status" value="1"/>
</dbReference>
<protein>
    <recommendedName>
        <fullName evidence="4">Pseudouridine synthase</fullName>
        <ecNumber evidence="4">5.4.99.-</ecNumber>
    </recommendedName>
</protein>
<accession>A0AAU7CMX1</accession>
<evidence type="ECO:0000256" key="1">
    <source>
        <dbReference type="ARBA" id="ARBA00008348"/>
    </source>
</evidence>
<evidence type="ECO:0000256" key="5">
    <source>
        <dbReference type="SAM" id="MobiDB-lite"/>
    </source>
</evidence>
<dbReference type="Pfam" id="PF01479">
    <property type="entry name" value="S4"/>
    <property type="match status" value="1"/>
</dbReference>
<dbReference type="InterPro" id="IPR042092">
    <property type="entry name" value="PsdUridine_s_RsuA/RluB/E/F_cat"/>
</dbReference>
<dbReference type="PROSITE" id="PS50889">
    <property type="entry name" value="S4"/>
    <property type="match status" value="1"/>
</dbReference>
<dbReference type="SMART" id="SM00363">
    <property type="entry name" value="S4"/>
    <property type="match status" value="1"/>
</dbReference>
<gene>
    <name evidence="7" type="ORF">V5E97_10550</name>
</gene>
<name>A0AAU7CMX1_9BACT</name>
<dbReference type="GO" id="GO:0000455">
    <property type="term" value="P:enzyme-directed rRNA pseudouridine synthesis"/>
    <property type="evidence" value="ECO:0007669"/>
    <property type="project" value="UniProtKB-ARBA"/>
</dbReference>
<dbReference type="SUPFAM" id="SSF55174">
    <property type="entry name" value="Alpha-L RNA-binding motif"/>
    <property type="match status" value="1"/>
</dbReference>
<dbReference type="NCBIfam" id="TIGR00093">
    <property type="entry name" value="pseudouridine synthase"/>
    <property type="match status" value="1"/>
</dbReference>
<keyword evidence="3" id="KW-0694">RNA-binding</keyword>
<dbReference type="Pfam" id="PF00849">
    <property type="entry name" value="PseudoU_synth_2"/>
    <property type="match status" value="1"/>
</dbReference>
<feature type="compositionally biased region" description="Basic and acidic residues" evidence="5">
    <location>
        <begin position="260"/>
        <end position="276"/>
    </location>
</feature>
<dbReference type="InterPro" id="IPR050343">
    <property type="entry name" value="RsuA_PseudoU_synthase"/>
</dbReference>
<dbReference type="Gene3D" id="3.30.70.1560">
    <property type="entry name" value="Alpha-L RNA-binding motif"/>
    <property type="match status" value="1"/>
</dbReference>
<evidence type="ECO:0000313" key="7">
    <source>
        <dbReference type="EMBL" id="XBH06450.1"/>
    </source>
</evidence>
<dbReference type="CDD" id="cd00165">
    <property type="entry name" value="S4"/>
    <property type="match status" value="1"/>
</dbReference>
<feature type="region of interest" description="Disordered" evidence="5">
    <location>
        <begin position="238"/>
        <end position="598"/>
    </location>
</feature>
<reference evidence="7" key="1">
    <citation type="submission" date="2024-05" db="EMBL/GenBank/DDBJ databases">
        <title>Planctomycetes of the genus Singulisphaera possess chitinolytic capabilities.</title>
        <authorList>
            <person name="Ivanova A."/>
        </authorList>
    </citation>
    <scope>NUCLEOTIDE SEQUENCE</scope>
    <source>
        <strain evidence="7">Ch08T</strain>
    </source>
</reference>
<keyword evidence="2 4" id="KW-0413">Isomerase</keyword>
<feature type="compositionally biased region" description="Low complexity" evidence="5">
    <location>
        <begin position="295"/>
        <end position="327"/>
    </location>
</feature>
<dbReference type="InterPro" id="IPR018496">
    <property type="entry name" value="PsdUridine_synth_RsuA/RluB_CS"/>
</dbReference>
<comment type="similarity">
    <text evidence="1 4">Belongs to the pseudouridine synthase RsuA family.</text>
</comment>
<dbReference type="InterPro" id="IPR002942">
    <property type="entry name" value="S4_RNA-bd"/>
</dbReference>
<organism evidence="7">
    <name type="scientific">Singulisphaera sp. Ch08</name>
    <dbReference type="NCBI Taxonomy" id="3120278"/>
    <lineage>
        <taxon>Bacteria</taxon>
        <taxon>Pseudomonadati</taxon>
        <taxon>Planctomycetota</taxon>
        <taxon>Planctomycetia</taxon>
        <taxon>Isosphaerales</taxon>
        <taxon>Isosphaeraceae</taxon>
        <taxon>Singulisphaera</taxon>
    </lineage>
</organism>
<dbReference type="InterPro" id="IPR036986">
    <property type="entry name" value="S4_RNA-bd_sf"/>
</dbReference>
<dbReference type="PANTHER" id="PTHR47683">
    <property type="entry name" value="PSEUDOURIDINE SYNTHASE FAMILY PROTEIN-RELATED"/>
    <property type="match status" value="1"/>
</dbReference>
<dbReference type="EMBL" id="CP155447">
    <property type="protein sequence ID" value="XBH06450.1"/>
    <property type="molecule type" value="Genomic_DNA"/>
</dbReference>
<feature type="compositionally biased region" description="Low complexity" evidence="5">
    <location>
        <begin position="468"/>
        <end position="484"/>
    </location>
</feature>
<dbReference type="AlphaFoldDB" id="A0AAU7CMX1"/>
<evidence type="ECO:0000259" key="6">
    <source>
        <dbReference type="SMART" id="SM00363"/>
    </source>
</evidence>
<proteinExistence type="inferred from homology"/>